<feature type="transmembrane region" description="Helical" evidence="2">
    <location>
        <begin position="132"/>
        <end position="151"/>
    </location>
</feature>
<dbReference type="Proteomes" id="UP000663203">
    <property type="component" value="Chromosome"/>
</dbReference>
<proteinExistence type="predicted"/>
<evidence type="ECO:0000313" key="4">
    <source>
        <dbReference type="Proteomes" id="UP000663203"/>
    </source>
</evidence>
<feature type="compositionally biased region" description="Low complexity" evidence="1">
    <location>
        <begin position="1"/>
        <end position="35"/>
    </location>
</feature>
<feature type="transmembrane region" description="Helical" evidence="2">
    <location>
        <begin position="248"/>
        <end position="266"/>
    </location>
</feature>
<feature type="transmembrane region" description="Helical" evidence="2">
    <location>
        <begin position="209"/>
        <end position="232"/>
    </location>
</feature>
<evidence type="ECO:0000256" key="2">
    <source>
        <dbReference type="SAM" id="Phobius"/>
    </source>
</evidence>
<feature type="compositionally biased region" description="Acidic residues" evidence="1">
    <location>
        <begin position="36"/>
        <end position="55"/>
    </location>
</feature>
<keyword evidence="2" id="KW-1133">Transmembrane helix</keyword>
<feature type="region of interest" description="Disordered" evidence="1">
    <location>
        <begin position="1"/>
        <end position="58"/>
    </location>
</feature>
<dbReference type="EMBL" id="CP071462">
    <property type="protein sequence ID" value="QSW99816.1"/>
    <property type="molecule type" value="Genomic_DNA"/>
</dbReference>
<dbReference type="PANTHER" id="PTHR39419">
    <property type="entry name" value="SLL0814 PROTEIN"/>
    <property type="match status" value="1"/>
</dbReference>
<dbReference type="RefSeq" id="WP_207289422.1">
    <property type="nucleotide sequence ID" value="NZ_CP071462.1"/>
</dbReference>
<dbReference type="InterPro" id="IPR053540">
    <property type="entry name" value="BABR_hydratase"/>
</dbReference>
<dbReference type="InterPro" id="IPR007354">
    <property type="entry name" value="CruF-like"/>
</dbReference>
<evidence type="ECO:0000256" key="1">
    <source>
        <dbReference type="SAM" id="MobiDB-lite"/>
    </source>
</evidence>
<dbReference type="InterPro" id="IPR017823">
    <property type="entry name" value="CruF"/>
</dbReference>
<feature type="transmembrane region" description="Helical" evidence="2">
    <location>
        <begin position="76"/>
        <end position="98"/>
    </location>
</feature>
<dbReference type="PANTHER" id="PTHR39419:SF1">
    <property type="entry name" value="SLL0814 PROTEIN"/>
    <property type="match status" value="1"/>
</dbReference>
<gene>
    <name evidence="3" type="ORF">J0X25_02305</name>
</gene>
<feature type="transmembrane region" description="Helical" evidence="2">
    <location>
        <begin position="104"/>
        <end position="125"/>
    </location>
</feature>
<dbReference type="Pfam" id="PF04240">
    <property type="entry name" value="Caroten_synth"/>
    <property type="match status" value="1"/>
</dbReference>
<name>A0A8A2VEX0_9EURY</name>
<protein>
    <submittedName>
        <fullName evidence="3">Carotenoid biosynthesis protein</fullName>
    </submittedName>
</protein>
<sequence length="340" mass="36161">MADPGDAAGTDGDAATDASATDAETGATDASATDAEATDADDTDADATDADAGTEVDERRAAVQRRLEALIRENRFTIAVVFPVVGAVTLVASAEGFVPVPLAFNPLLILFGTLVMRSPLVVGLLPRIDRRALAALGLLTAYTYAVEFVGVRTDWPYGAFAYGIELGPMLFGEIPLALPLFFVPLVLNAYLLTLLAFEERTATALVRIPAAVAAVVAVDLVLDPGAVAIGFWEYLPPGDYYGVPASNYAGWLLSGTVAVVLVDLAFDRAALLERVRTCEFVLDDLVSFVLLWGGINLLYGNWLAAGVAGLFCLGLFRTDRYDRDLLRTALPTGRREDHDS</sequence>
<keyword evidence="2" id="KW-0472">Membrane</keyword>
<organism evidence="3 4">
    <name type="scientific">Haloterrigena alkaliphila</name>
    <dbReference type="NCBI Taxonomy" id="2816475"/>
    <lineage>
        <taxon>Archaea</taxon>
        <taxon>Methanobacteriati</taxon>
        <taxon>Methanobacteriota</taxon>
        <taxon>Stenosarchaea group</taxon>
        <taxon>Halobacteria</taxon>
        <taxon>Halobacteriales</taxon>
        <taxon>Natrialbaceae</taxon>
        <taxon>Haloterrigena</taxon>
    </lineage>
</organism>
<evidence type="ECO:0000313" key="3">
    <source>
        <dbReference type="EMBL" id="QSW99816.1"/>
    </source>
</evidence>
<dbReference type="AlphaFoldDB" id="A0A8A2VEX0"/>
<keyword evidence="4" id="KW-1185">Reference proteome</keyword>
<dbReference type="NCBIfam" id="NF041333">
    <property type="entry name" value="CruF_Halo"/>
    <property type="match status" value="1"/>
</dbReference>
<reference evidence="3 4" key="1">
    <citation type="submission" date="2021-03" db="EMBL/GenBank/DDBJ databases">
        <title>Haloterrigena longa sp. nov. and Haloterrigena limicola sp. nov., extremely halophilic archaea isolated from a salt lake.</title>
        <authorList>
            <person name="Henglin C."/>
        </authorList>
    </citation>
    <scope>NUCLEOTIDE SEQUENCE [LARGE SCALE GENOMIC DNA]</scope>
    <source>
        <strain evidence="3 4">KZCA68</strain>
    </source>
</reference>
<keyword evidence="2" id="KW-0812">Transmembrane</keyword>
<accession>A0A8A2VEX0</accession>
<dbReference type="GeneID" id="63186100"/>
<dbReference type="NCBIfam" id="TIGR03460">
    <property type="entry name" value="crt_membr_arch"/>
    <property type="match status" value="1"/>
</dbReference>
<dbReference type="KEGG" id="hakz:J0X25_02305"/>
<feature type="transmembrane region" description="Helical" evidence="2">
    <location>
        <begin position="176"/>
        <end position="197"/>
    </location>
</feature>